<dbReference type="InterPro" id="IPR013108">
    <property type="entry name" value="Amidohydro_3"/>
</dbReference>
<feature type="domain" description="Amidohydrolase 3" evidence="1">
    <location>
        <begin position="12"/>
        <end position="59"/>
    </location>
</feature>
<dbReference type="Proteomes" id="UP001551210">
    <property type="component" value="Unassembled WGS sequence"/>
</dbReference>
<proteinExistence type="predicted"/>
<dbReference type="Pfam" id="PF07969">
    <property type="entry name" value="Amidohydro_3"/>
    <property type="match status" value="1"/>
</dbReference>
<reference evidence="2 3" key="1">
    <citation type="submission" date="2024-06" db="EMBL/GenBank/DDBJ databases">
        <title>The Natural Products Discovery Center: Release of the First 8490 Sequenced Strains for Exploring Actinobacteria Biosynthetic Diversity.</title>
        <authorList>
            <person name="Kalkreuter E."/>
            <person name="Kautsar S.A."/>
            <person name="Yang D."/>
            <person name="Bader C.D."/>
            <person name="Teijaro C.N."/>
            <person name="Fluegel L."/>
            <person name="Davis C.M."/>
            <person name="Simpson J.R."/>
            <person name="Lauterbach L."/>
            <person name="Steele A.D."/>
            <person name="Gui C."/>
            <person name="Meng S."/>
            <person name="Li G."/>
            <person name="Viehrig K."/>
            <person name="Ye F."/>
            <person name="Su P."/>
            <person name="Kiefer A.F."/>
            <person name="Nichols A."/>
            <person name="Cepeda A.J."/>
            <person name="Yan W."/>
            <person name="Fan B."/>
            <person name="Jiang Y."/>
            <person name="Adhikari A."/>
            <person name="Zheng C.-J."/>
            <person name="Schuster L."/>
            <person name="Cowan T.M."/>
            <person name="Smanski M.J."/>
            <person name="Chevrette M.G."/>
            <person name="De Carvalho L.P.S."/>
            <person name="Shen B."/>
        </authorList>
    </citation>
    <scope>NUCLEOTIDE SEQUENCE [LARGE SCALE GENOMIC DNA]</scope>
    <source>
        <strain evidence="2 3">NPDC045705</strain>
    </source>
</reference>
<dbReference type="RefSeq" id="WP_359210983.1">
    <property type="nucleotide sequence ID" value="NZ_JBEZAM010000033.1"/>
</dbReference>
<organism evidence="2 3">
    <name type="scientific">Streptomyces exfoliatus</name>
    <name type="common">Streptomyces hydrogenans</name>
    <dbReference type="NCBI Taxonomy" id="1905"/>
    <lineage>
        <taxon>Bacteria</taxon>
        <taxon>Bacillati</taxon>
        <taxon>Actinomycetota</taxon>
        <taxon>Actinomycetes</taxon>
        <taxon>Kitasatosporales</taxon>
        <taxon>Streptomycetaceae</taxon>
        <taxon>Streptomyces</taxon>
    </lineage>
</organism>
<name>A0ABV3D090_STREX</name>
<dbReference type="InterPro" id="IPR011059">
    <property type="entry name" value="Metal-dep_hydrolase_composite"/>
</dbReference>
<dbReference type="EMBL" id="JBEZAM010000033">
    <property type="protein sequence ID" value="MEU7295880.1"/>
    <property type="molecule type" value="Genomic_DNA"/>
</dbReference>
<evidence type="ECO:0000313" key="2">
    <source>
        <dbReference type="EMBL" id="MEU7295880.1"/>
    </source>
</evidence>
<evidence type="ECO:0000259" key="1">
    <source>
        <dbReference type="Pfam" id="PF07969"/>
    </source>
</evidence>
<comment type="caution">
    <text evidence="2">The sequence shown here is derived from an EMBL/GenBank/DDBJ whole genome shotgun (WGS) entry which is preliminary data.</text>
</comment>
<protein>
    <submittedName>
        <fullName evidence="2">Amidohydrolase family protein</fullName>
    </submittedName>
</protein>
<evidence type="ECO:0000313" key="3">
    <source>
        <dbReference type="Proteomes" id="UP001551210"/>
    </source>
</evidence>
<accession>A0ABV3D090</accession>
<dbReference type="SUPFAM" id="SSF51338">
    <property type="entry name" value="Composite domain of metallo-dependent hydrolases"/>
    <property type="match status" value="1"/>
</dbReference>
<gene>
    <name evidence="2" type="ORF">AB0A76_22120</name>
</gene>
<keyword evidence="3" id="KW-1185">Reference proteome</keyword>
<sequence length="74" mass="7802">MTSTAARAGPPFEEHLKGTLAPGRLADLAVLSGDYLEAPDDELASLTSLMTVAGGRVVHRDPGFDADVPERLVR</sequence>